<dbReference type="OrthoDB" id="2342176at2759"/>
<gene>
    <name evidence="3" type="ORF">JI435_068900</name>
</gene>
<feature type="signal peptide" evidence="2">
    <location>
        <begin position="1"/>
        <end position="22"/>
    </location>
</feature>
<evidence type="ECO:0000313" key="4">
    <source>
        <dbReference type="Proteomes" id="UP000663193"/>
    </source>
</evidence>
<evidence type="ECO:0000313" key="3">
    <source>
        <dbReference type="EMBL" id="QRC99968.1"/>
    </source>
</evidence>
<evidence type="ECO:0000256" key="1">
    <source>
        <dbReference type="SAM" id="MobiDB-lite"/>
    </source>
</evidence>
<dbReference type="PANTHER" id="PTHR36182">
    <property type="entry name" value="PROTEIN, PUTATIVE (AFU_ORTHOLOGUE AFUA_6G10930)-RELATED"/>
    <property type="match status" value="1"/>
</dbReference>
<dbReference type="EMBL" id="CP069032">
    <property type="protein sequence ID" value="QRC99968.1"/>
    <property type="molecule type" value="Genomic_DNA"/>
</dbReference>
<feature type="compositionally biased region" description="Low complexity" evidence="1">
    <location>
        <begin position="276"/>
        <end position="295"/>
    </location>
</feature>
<feature type="region of interest" description="Disordered" evidence="1">
    <location>
        <begin position="276"/>
        <end position="296"/>
    </location>
</feature>
<evidence type="ECO:0000256" key="2">
    <source>
        <dbReference type="SAM" id="SignalP"/>
    </source>
</evidence>
<reference evidence="4" key="1">
    <citation type="journal article" date="2021" name="BMC Genomics">
        <title>Chromosome-level genome assembly and manually-curated proteome of model necrotroph Parastagonospora nodorum Sn15 reveals a genome-wide trove of candidate effector homologs, and redundancy of virulence-related functions within an accessory chromosome.</title>
        <authorList>
            <person name="Bertazzoni S."/>
            <person name="Jones D.A.B."/>
            <person name="Phan H.T."/>
            <person name="Tan K.-C."/>
            <person name="Hane J.K."/>
        </authorList>
    </citation>
    <scope>NUCLEOTIDE SEQUENCE [LARGE SCALE GENOMIC DNA]</scope>
    <source>
        <strain evidence="4">SN15 / ATCC MYA-4574 / FGSC 10173)</strain>
    </source>
</reference>
<feature type="compositionally biased region" description="Low complexity" evidence="1">
    <location>
        <begin position="323"/>
        <end position="348"/>
    </location>
</feature>
<dbReference type="AlphaFoldDB" id="A0A7U2F746"/>
<accession>A0A7U2F746</accession>
<dbReference type="VEuPathDB" id="FungiDB:JI435_068900"/>
<feature type="chain" id="PRO_5030817893" description="Chitin-binding type-4 domain-containing protein" evidence="2">
    <location>
        <begin position="23"/>
        <end position="400"/>
    </location>
</feature>
<keyword evidence="4" id="KW-1185">Reference proteome</keyword>
<keyword evidence="2" id="KW-0732">Signal</keyword>
<dbReference type="PANTHER" id="PTHR36182:SF2">
    <property type="entry name" value="LYTIC POLYSACCHARIDE MONOOXYGENASE"/>
    <property type="match status" value="1"/>
</dbReference>
<dbReference type="Gene3D" id="2.70.50.70">
    <property type="match status" value="1"/>
</dbReference>
<proteinExistence type="predicted"/>
<evidence type="ECO:0008006" key="5">
    <source>
        <dbReference type="Google" id="ProtNLM"/>
    </source>
</evidence>
<name>A0A7U2F746_PHANO</name>
<feature type="region of interest" description="Disordered" evidence="1">
    <location>
        <begin position="309"/>
        <end position="348"/>
    </location>
</feature>
<organism evidence="3 4">
    <name type="scientific">Phaeosphaeria nodorum (strain SN15 / ATCC MYA-4574 / FGSC 10173)</name>
    <name type="common">Glume blotch fungus</name>
    <name type="synonym">Parastagonospora nodorum</name>
    <dbReference type="NCBI Taxonomy" id="321614"/>
    <lineage>
        <taxon>Eukaryota</taxon>
        <taxon>Fungi</taxon>
        <taxon>Dikarya</taxon>
        <taxon>Ascomycota</taxon>
        <taxon>Pezizomycotina</taxon>
        <taxon>Dothideomycetes</taxon>
        <taxon>Pleosporomycetidae</taxon>
        <taxon>Pleosporales</taxon>
        <taxon>Pleosporineae</taxon>
        <taxon>Phaeosphaeriaceae</taxon>
        <taxon>Parastagonospora</taxon>
    </lineage>
</organism>
<sequence>MVFSTTTILGAMLAIAPLAAHAHIIMASPVPFGPTGSFPKQDPLKAADFPCQNAPSTGATVNKWVAGTDTSINLLGSAVHSGGSCQVSVTKDKSPTKDSVWKVIHSWEGGCPDVPPGGGNWSPADAKAVRPPLPFTIPTELPNGEMSMAWTWSNKVGNREFYMNCAAVEISGGAKDDTAFDALPDMAVNIDGVGKTPCTTKEDYDYLYENPGKYVTKNGTGPYMPLCGGPVTPGGAPVAGGSAPAAPANPGIPSPAVPANPVFPSPVAPINSMASGSMGAPAASVSPAPSAASGAQTSTLRTIITVTAPQGASPTGMAPVSPPASGAAPPSAPASPSQAPGAPASACSPDGAVICSPDGKQFALCNHGKAIFQAVAGGTTCSDGKIARRQDPSTMRTVYA</sequence>
<protein>
    <recommendedName>
        <fullName evidence="5">Chitin-binding type-4 domain-containing protein</fullName>
    </recommendedName>
</protein>
<dbReference type="Proteomes" id="UP000663193">
    <property type="component" value="Chromosome 10"/>
</dbReference>